<dbReference type="GO" id="GO:0005615">
    <property type="term" value="C:extracellular space"/>
    <property type="evidence" value="ECO:0007669"/>
    <property type="project" value="UniProtKB-KW"/>
</dbReference>
<dbReference type="OrthoDB" id="8905061at2759"/>
<evidence type="ECO:0000259" key="2">
    <source>
        <dbReference type="Pfam" id="PF00048"/>
    </source>
</evidence>
<evidence type="ECO:0000313" key="4">
    <source>
        <dbReference type="Proteomes" id="UP001152622"/>
    </source>
</evidence>
<dbReference type="AlphaFoldDB" id="A0A9Q1JE08"/>
<organism evidence="3 4">
    <name type="scientific">Synaphobranchus kaupii</name>
    <name type="common">Kaup's arrowtooth eel</name>
    <dbReference type="NCBI Taxonomy" id="118154"/>
    <lineage>
        <taxon>Eukaryota</taxon>
        <taxon>Metazoa</taxon>
        <taxon>Chordata</taxon>
        <taxon>Craniata</taxon>
        <taxon>Vertebrata</taxon>
        <taxon>Euteleostomi</taxon>
        <taxon>Actinopterygii</taxon>
        <taxon>Neopterygii</taxon>
        <taxon>Teleostei</taxon>
        <taxon>Anguilliformes</taxon>
        <taxon>Synaphobranchidae</taxon>
        <taxon>Synaphobranchus</taxon>
    </lineage>
</organism>
<reference evidence="3" key="1">
    <citation type="journal article" date="2023" name="Science">
        <title>Genome structures resolve the early diversification of teleost fishes.</title>
        <authorList>
            <person name="Parey E."/>
            <person name="Louis A."/>
            <person name="Montfort J."/>
            <person name="Bouchez O."/>
            <person name="Roques C."/>
            <person name="Iampietro C."/>
            <person name="Lluch J."/>
            <person name="Castinel A."/>
            <person name="Donnadieu C."/>
            <person name="Desvignes T."/>
            <person name="Floi Bucao C."/>
            <person name="Jouanno E."/>
            <person name="Wen M."/>
            <person name="Mejri S."/>
            <person name="Dirks R."/>
            <person name="Jansen H."/>
            <person name="Henkel C."/>
            <person name="Chen W.J."/>
            <person name="Zahm M."/>
            <person name="Cabau C."/>
            <person name="Klopp C."/>
            <person name="Thompson A.W."/>
            <person name="Robinson-Rechavi M."/>
            <person name="Braasch I."/>
            <person name="Lecointre G."/>
            <person name="Bobe J."/>
            <person name="Postlethwait J.H."/>
            <person name="Berthelot C."/>
            <person name="Roest Crollius H."/>
            <person name="Guiguen Y."/>
        </authorList>
    </citation>
    <scope>NUCLEOTIDE SEQUENCE</scope>
    <source>
        <strain evidence="3">WJC10195</strain>
    </source>
</reference>
<gene>
    <name evidence="3" type="ORF">SKAU_G00016420</name>
</gene>
<keyword evidence="1" id="KW-0202">Cytokine</keyword>
<dbReference type="InterPro" id="IPR001811">
    <property type="entry name" value="Chemokine_IL8-like_dom"/>
</dbReference>
<dbReference type="GO" id="GO:0006955">
    <property type="term" value="P:immune response"/>
    <property type="evidence" value="ECO:0007669"/>
    <property type="project" value="InterPro"/>
</dbReference>
<protein>
    <recommendedName>
        <fullName evidence="2">Chemokine interleukin-8-like domain-containing protein</fullName>
    </recommendedName>
</protein>
<evidence type="ECO:0000256" key="1">
    <source>
        <dbReference type="ARBA" id="ARBA00022514"/>
    </source>
</evidence>
<dbReference type="Pfam" id="PF00048">
    <property type="entry name" value="IL8"/>
    <property type="match status" value="1"/>
</dbReference>
<dbReference type="Proteomes" id="UP001152622">
    <property type="component" value="Chromosome 1"/>
</dbReference>
<evidence type="ECO:0000313" key="3">
    <source>
        <dbReference type="EMBL" id="KAJ8380864.1"/>
    </source>
</evidence>
<sequence length="83" mass="9203">MGTETGSDGMDKFVTEDILLAGAIPKCCVTTYRAVSPRLLRRAQNIEVQSGNGFCDISALIIHVKGRKYCMHLSVKKTLERMK</sequence>
<dbReference type="InterPro" id="IPR036048">
    <property type="entry name" value="Interleukin_8-like_sf"/>
</dbReference>
<proteinExistence type="predicted"/>
<dbReference type="Gene3D" id="2.40.50.40">
    <property type="match status" value="1"/>
</dbReference>
<name>A0A9Q1JE08_SYNKA</name>
<feature type="domain" description="Chemokine interleukin-8-like" evidence="2">
    <location>
        <begin position="26"/>
        <end position="83"/>
    </location>
</feature>
<dbReference type="GO" id="GO:0008009">
    <property type="term" value="F:chemokine activity"/>
    <property type="evidence" value="ECO:0007669"/>
    <property type="project" value="InterPro"/>
</dbReference>
<keyword evidence="4" id="KW-1185">Reference proteome</keyword>
<accession>A0A9Q1JE08</accession>
<dbReference type="SUPFAM" id="SSF54117">
    <property type="entry name" value="Interleukin 8-like chemokines"/>
    <property type="match status" value="1"/>
</dbReference>
<comment type="caution">
    <text evidence="3">The sequence shown here is derived from an EMBL/GenBank/DDBJ whole genome shotgun (WGS) entry which is preliminary data.</text>
</comment>
<dbReference type="EMBL" id="JAINUF010000001">
    <property type="protein sequence ID" value="KAJ8380864.1"/>
    <property type="molecule type" value="Genomic_DNA"/>
</dbReference>